<dbReference type="Pfam" id="PF00266">
    <property type="entry name" value="Aminotran_5"/>
    <property type="match status" value="1"/>
</dbReference>
<organism evidence="12 13">
    <name type="scientific">Sphingobacterium oryzagri</name>
    <dbReference type="NCBI Taxonomy" id="3025669"/>
    <lineage>
        <taxon>Bacteria</taxon>
        <taxon>Pseudomonadati</taxon>
        <taxon>Bacteroidota</taxon>
        <taxon>Sphingobacteriia</taxon>
        <taxon>Sphingobacteriales</taxon>
        <taxon>Sphingobacteriaceae</taxon>
        <taxon>Sphingobacterium</taxon>
    </lineage>
</organism>
<dbReference type="Gene3D" id="3.40.640.10">
    <property type="entry name" value="Type I PLP-dependent aspartate aminotransferase-like (Major domain)"/>
    <property type="match status" value="1"/>
</dbReference>
<keyword evidence="6" id="KW-0663">Pyridoxal phosphate</keyword>
<evidence type="ECO:0000259" key="11">
    <source>
        <dbReference type="Pfam" id="PF00266"/>
    </source>
</evidence>
<dbReference type="InterPro" id="IPR015424">
    <property type="entry name" value="PyrdxlP-dep_Trfase"/>
</dbReference>
<keyword evidence="5" id="KW-0479">Metal-binding</keyword>
<reference evidence="12 13" key="1">
    <citation type="submission" date="2023-02" db="EMBL/GenBank/DDBJ databases">
        <title>Genome sequence of Sphingobacterium sp. KACC 22765.</title>
        <authorList>
            <person name="Kim S."/>
            <person name="Heo J."/>
            <person name="Kwon S.-W."/>
        </authorList>
    </citation>
    <scope>NUCLEOTIDE SEQUENCE [LARGE SCALE GENOMIC DNA]</scope>
    <source>
        <strain evidence="12 13">KACC 22765</strain>
    </source>
</reference>
<dbReference type="PANTHER" id="PTHR11601">
    <property type="entry name" value="CYSTEINE DESULFURYLASE FAMILY MEMBER"/>
    <property type="match status" value="1"/>
</dbReference>
<comment type="catalytic activity">
    <reaction evidence="9">
        <text>(sulfur carrier)-H + L-cysteine = (sulfur carrier)-SH + L-alanine</text>
        <dbReference type="Rhea" id="RHEA:43892"/>
        <dbReference type="Rhea" id="RHEA-COMP:14737"/>
        <dbReference type="Rhea" id="RHEA-COMP:14739"/>
        <dbReference type="ChEBI" id="CHEBI:29917"/>
        <dbReference type="ChEBI" id="CHEBI:35235"/>
        <dbReference type="ChEBI" id="CHEBI:57972"/>
        <dbReference type="ChEBI" id="CHEBI:64428"/>
        <dbReference type="EC" id="2.8.1.7"/>
    </reaction>
</comment>
<gene>
    <name evidence="12" type="ORF">PQ465_10930</name>
</gene>
<name>A0ABY7WC98_9SPHI</name>
<evidence type="ECO:0000256" key="2">
    <source>
        <dbReference type="ARBA" id="ARBA00006490"/>
    </source>
</evidence>
<feature type="domain" description="Aminotransferase class V" evidence="11">
    <location>
        <begin position="6"/>
        <end position="368"/>
    </location>
</feature>
<evidence type="ECO:0000256" key="1">
    <source>
        <dbReference type="ARBA" id="ARBA00001933"/>
    </source>
</evidence>
<evidence type="ECO:0000313" key="13">
    <source>
        <dbReference type="Proteomes" id="UP001221558"/>
    </source>
</evidence>
<dbReference type="InterPro" id="IPR015421">
    <property type="entry name" value="PyrdxlP-dep_Trfase_major"/>
</dbReference>
<comment type="cofactor">
    <cofactor evidence="1 10">
        <name>pyridoxal 5'-phosphate</name>
        <dbReference type="ChEBI" id="CHEBI:597326"/>
    </cofactor>
</comment>
<evidence type="ECO:0000256" key="3">
    <source>
        <dbReference type="ARBA" id="ARBA00012239"/>
    </source>
</evidence>
<evidence type="ECO:0000256" key="9">
    <source>
        <dbReference type="ARBA" id="ARBA00050776"/>
    </source>
</evidence>
<keyword evidence="13" id="KW-1185">Reference proteome</keyword>
<keyword evidence="4" id="KW-0808">Transferase</keyword>
<dbReference type="Gene3D" id="3.90.1150.10">
    <property type="entry name" value="Aspartate Aminotransferase, domain 1"/>
    <property type="match status" value="1"/>
</dbReference>
<sequence length="380" mass="42186">MEKPFYFDNCATTACDPRVLDKMWPFFKEHYGNAASHDHSYGWQANAAIDEARYELATLIGAKEREIVFTSGATEAINLAIKGICDSSDRKLKHIITTAVEHKAVLDTCRYVETKGVHVTYLPVDHMGRLVIDRLREAVQENTLLVCIQLANNETGVVHNLDEVGEWLRKFNIPLFCDATQAVGKIAVDVEQSHIDLMAFSAHKMYGPKGIGALYVNQKVRKRLQKQVHGGSQEMGLRSGTLNTPGIVGFGEAARLCRLQWREDYDRLVGYRNELEIELLESFPGLSINGAEAERLPHVINFAIPGVKAEALLLAVSNKLALGRGSACSSAERLASHVLLAMGAEEERAYHSIRLSMGRFTKQEEVGAVVQILKQQVESL</sequence>
<evidence type="ECO:0000256" key="5">
    <source>
        <dbReference type="ARBA" id="ARBA00022723"/>
    </source>
</evidence>
<dbReference type="PROSITE" id="PS00595">
    <property type="entry name" value="AA_TRANSFER_CLASS_5"/>
    <property type="match status" value="1"/>
</dbReference>
<evidence type="ECO:0000256" key="4">
    <source>
        <dbReference type="ARBA" id="ARBA00022679"/>
    </source>
</evidence>
<evidence type="ECO:0000256" key="6">
    <source>
        <dbReference type="ARBA" id="ARBA00022898"/>
    </source>
</evidence>
<proteinExistence type="inferred from homology"/>
<comment type="similarity">
    <text evidence="2">Belongs to the class-V pyridoxal-phosphate-dependent aminotransferase family. NifS/IscS subfamily.</text>
</comment>
<protein>
    <recommendedName>
        <fullName evidence="3">cysteine desulfurase</fullName>
        <ecNumber evidence="3">2.8.1.7</ecNumber>
    </recommendedName>
</protein>
<dbReference type="Proteomes" id="UP001221558">
    <property type="component" value="Chromosome"/>
</dbReference>
<accession>A0ABY7WC98</accession>
<dbReference type="EC" id="2.8.1.7" evidence="3"/>
<evidence type="ECO:0000256" key="10">
    <source>
        <dbReference type="RuleBase" id="RU004504"/>
    </source>
</evidence>
<dbReference type="InterPro" id="IPR020578">
    <property type="entry name" value="Aminotrans_V_PyrdxlP_BS"/>
</dbReference>
<evidence type="ECO:0000313" key="12">
    <source>
        <dbReference type="EMBL" id="WDF66818.1"/>
    </source>
</evidence>
<dbReference type="PIRSF" id="PIRSF005572">
    <property type="entry name" value="NifS"/>
    <property type="match status" value="1"/>
</dbReference>
<dbReference type="InterPro" id="IPR015422">
    <property type="entry name" value="PyrdxlP-dep_Trfase_small"/>
</dbReference>
<evidence type="ECO:0000256" key="7">
    <source>
        <dbReference type="ARBA" id="ARBA00023004"/>
    </source>
</evidence>
<dbReference type="InterPro" id="IPR016454">
    <property type="entry name" value="Cysteine_dSase"/>
</dbReference>
<evidence type="ECO:0000256" key="8">
    <source>
        <dbReference type="ARBA" id="ARBA00023014"/>
    </source>
</evidence>
<keyword evidence="7" id="KW-0408">Iron</keyword>
<dbReference type="EMBL" id="CP117880">
    <property type="protein sequence ID" value="WDF66818.1"/>
    <property type="molecule type" value="Genomic_DNA"/>
</dbReference>
<dbReference type="RefSeq" id="WP_274265558.1">
    <property type="nucleotide sequence ID" value="NZ_CP117880.1"/>
</dbReference>
<dbReference type="InterPro" id="IPR000192">
    <property type="entry name" value="Aminotrans_V_dom"/>
</dbReference>
<keyword evidence="8" id="KW-0411">Iron-sulfur</keyword>
<dbReference type="PANTHER" id="PTHR11601:SF34">
    <property type="entry name" value="CYSTEINE DESULFURASE"/>
    <property type="match status" value="1"/>
</dbReference>
<dbReference type="SUPFAM" id="SSF53383">
    <property type="entry name" value="PLP-dependent transferases"/>
    <property type="match status" value="1"/>
</dbReference>